<dbReference type="InterPro" id="IPR019787">
    <property type="entry name" value="Znf_PHD-finger"/>
</dbReference>
<gene>
    <name evidence="9" type="ORF">HanXRQr2_Chr11g0466451</name>
</gene>
<dbReference type="GO" id="GO:0005634">
    <property type="term" value="C:nucleus"/>
    <property type="evidence" value="ECO:0007669"/>
    <property type="project" value="UniProtKB-SubCell"/>
</dbReference>
<evidence type="ECO:0000313" key="9">
    <source>
        <dbReference type="EMBL" id="KAF5779938.1"/>
    </source>
</evidence>
<reference evidence="9" key="2">
    <citation type="submission" date="2020-06" db="EMBL/GenBank/DDBJ databases">
        <title>Helianthus annuus Genome sequencing and assembly Release 2.</title>
        <authorList>
            <person name="Gouzy J."/>
            <person name="Langlade N."/>
            <person name="Munos S."/>
        </authorList>
    </citation>
    <scope>NUCLEOTIDE SEQUENCE</scope>
    <source>
        <tissue evidence="9">Leaves</tissue>
    </source>
</reference>
<feature type="region of interest" description="Disordered" evidence="7">
    <location>
        <begin position="118"/>
        <end position="158"/>
    </location>
</feature>
<evidence type="ECO:0000313" key="10">
    <source>
        <dbReference type="Proteomes" id="UP000215914"/>
    </source>
</evidence>
<feature type="compositionally biased region" description="Basic residues" evidence="7">
    <location>
        <begin position="1"/>
        <end position="15"/>
    </location>
</feature>
<evidence type="ECO:0000256" key="4">
    <source>
        <dbReference type="ARBA" id="ARBA00022833"/>
    </source>
</evidence>
<keyword evidence="9" id="KW-0808">Transferase</keyword>
<dbReference type="EMBL" id="MNCJ02000326">
    <property type="protein sequence ID" value="KAF5779938.1"/>
    <property type="molecule type" value="Genomic_DNA"/>
</dbReference>
<dbReference type="PROSITE" id="PS50016">
    <property type="entry name" value="ZF_PHD_2"/>
    <property type="match status" value="1"/>
</dbReference>
<dbReference type="Gene3D" id="3.30.40.10">
    <property type="entry name" value="Zinc/RING finger domain, C3HC4 (zinc finger)"/>
    <property type="match status" value="1"/>
</dbReference>
<dbReference type="Gramene" id="mRNA:HanXRQr2_Chr11g0466451">
    <property type="protein sequence ID" value="mRNA:HanXRQr2_Chr11g0466451"/>
    <property type="gene ID" value="HanXRQr2_Chr11g0466451"/>
</dbReference>
<reference evidence="9" key="1">
    <citation type="journal article" date="2017" name="Nature">
        <title>The sunflower genome provides insights into oil metabolism, flowering and Asterid evolution.</title>
        <authorList>
            <person name="Badouin H."/>
            <person name="Gouzy J."/>
            <person name="Grassa C.J."/>
            <person name="Murat F."/>
            <person name="Staton S.E."/>
            <person name="Cottret L."/>
            <person name="Lelandais-Briere C."/>
            <person name="Owens G.L."/>
            <person name="Carrere S."/>
            <person name="Mayjonade B."/>
            <person name="Legrand L."/>
            <person name="Gill N."/>
            <person name="Kane N.C."/>
            <person name="Bowers J.E."/>
            <person name="Hubner S."/>
            <person name="Bellec A."/>
            <person name="Berard A."/>
            <person name="Berges H."/>
            <person name="Blanchet N."/>
            <person name="Boniface M.C."/>
            <person name="Brunel D."/>
            <person name="Catrice O."/>
            <person name="Chaidir N."/>
            <person name="Claudel C."/>
            <person name="Donnadieu C."/>
            <person name="Faraut T."/>
            <person name="Fievet G."/>
            <person name="Helmstetter N."/>
            <person name="King M."/>
            <person name="Knapp S.J."/>
            <person name="Lai Z."/>
            <person name="Le Paslier M.C."/>
            <person name="Lippi Y."/>
            <person name="Lorenzon L."/>
            <person name="Mandel J.R."/>
            <person name="Marage G."/>
            <person name="Marchand G."/>
            <person name="Marquand E."/>
            <person name="Bret-Mestries E."/>
            <person name="Morien E."/>
            <person name="Nambeesan S."/>
            <person name="Nguyen T."/>
            <person name="Pegot-Espagnet P."/>
            <person name="Pouilly N."/>
            <person name="Raftis F."/>
            <person name="Sallet E."/>
            <person name="Schiex T."/>
            <person name="Thomas J."/>
            <person name="Vandecasteele C."/>
            <person name="Vares D."/>
            <person name="Vear F."/>
            <person name="Vautrin S."/>
            <person name="Crespi M."/>
            <person name="Mangin B."/>
            <person name="Burke J.M."/>
            <person name="Salse J."/>
            <person name="Munos S."/>
            <person name="Vincourt P."/>
            <person name="Rieseberg L.H."/>
            <person name="Langlade N.B."/>
        </authorList>
    </citation>
    <scope>NUCLEOTIDE SEQUENCE</scope>
    <source>
        <tissue evidence="9">Leaves</tissue>
    </source>
</reference>
<keyword evidence="10" id="KW-1185">Reference proteome</keyword>
<accession>A0A9K3HKT2</accession>
<evidence type="ECO:0000256" key="2">
    <source>
        <dbReference type="ARBA" id="ARBA00022723"/>
    </source>
</evidence>
<dbReference type="PANTHER" id="PTHR46508:SF1">
    <property type="entry name" value="PHD FINGER FAMILY PROTEIN"/>
    <property type="match status" value="1"/>
</dbReference>
<keyword evidence="9" id="KW-0012">Acyltransferase</keyword>
<keyword evidence="4" id="KW-0862">Zinc</keyword>
<dbReference type="SUPFAM" id="SSF57903">
    <property type="entry name" value="FYVE/PHD zinc finger"/>
    <property type="match status" value="1"/>
</dbReference>
<dbReference type="PROSITE" id="PS01359">
    <property type="entry name" value="ZF_PHD_1"/>
    <property type="match status" value="1"/>
</dbReference>
<dbReference type="CDD" id="cd20401">
    <property type="entry name" value="Tudor_AtPTM-like"/>
    <property type="match status" value="1"/>
</dbReference>
<dbReference type="Proteomes" id="UP000215914">
    <property type="component" value="Unassembled WGS sequence"/>
</dbReference>
<keyword evidence="2" id="KW-0479">Metal-binding</keyword>
<dbReference type="InterPro" id="IPR047365">
    <property type="entry name" value="Tudor_AtPTM-like"/>
</dbReference>
<protein>
    <submittedName>
        <fullName evidence="9">Histone acetyltransferase chromatin regulator PHD family</fullName>
        <ecNumber evidence="9">2.3.1.48</ecNumber>
    </submittedName>
</protein>
<dbReference type="EC" id="2.3.1.48" evidence="9"/>
<keyword evidence="3 6" id="KW-0863">Zinc-finger</keyword>
<dbReference type="AlphaFoldDB" id="A0A9K3HKT2"/>
<proteinExistence type="predicted"/>
<sequence>MEPAVGKRKGRKRKRKDGEDVDKPEKTTRKTVLAIRSVVLIERYVKKMFECGEFLGKIISYDTGLYRVVYEDGDFEDLETHEAKALLVGDDEMDGAFCKRKKSLDQYVLRKYGKNESDDKDEIVSNDNDANADKVESSATGADRVEVDSESSSDLSDYEPSVDLVEVQNRHSCHLLLEISGFPRRMCHTFYPYIAFCGRLAFSCGNSVFRRVWSELASKCLRIMDWSLLDSLTWPVLTVEYLTTMRYTEGQEWKAFYVNVWEKDYYTLSTGSKLAILQLLCDDASNSAEIRTDRQSRGNRNRPRFRWSFSEATSGDDIDEDGNGDECRLCGMDGTLICCDRCPSSYHSQCIGMMKLSIPEGEWYCPECTINRIGPVVTKTTSLRGAEFFGIDPYEQVFLGSCDHLLVMKASTSSGSHIHYYSSVDIPKVLQSLTSSAEYTALSLTPLE</sequence>
<evidence type="ECO:0000259" key="8">
    <source>
        <dbReference type="PROSITE" id="PS50016"/>
    </source>
</evidence>
<feature type="compositionally biased region" description="Basic and acidic residues" evidence="7">
    <location>
        <begin position="16"/>
        <end position="26"/>
    </location>
</feature>
<organism evidence="9 10">
    <name type="scientific">Helianthus annuus</name>
    <name type="common">Common sunflower</name>
    <dbReference type="NCBI Taxonomy" id="4232"/>
    <lineage>
        <taxon>Eukaryota</taxon>
        <taxon>Viridiplantae</taxon>
        <taxon>Streptophyta</taxon>
        <taxon>Embryophyta</taxon>
        <taxon>Tracheophyta</taxon>
        <taxon>Spermatophyta</taxon>
        <taxon>Magnoliopsida</taxon>
        <taxon>eudicotyledons</taxon>
        <taxon>Gunneridae</taxon>
        <taxon>Pentapetalae</taxon>
        <taxon>asterids</taxon>
        <taxon>campanulids</taxon>
        <taxon>Asterales</taxon>
        <taxon>Asteraceae</taxon>
        <taxon>Asteroideae</taxon>
        <taxon>Heliantheae alliance</taxon>
        <taxon>Heliantheae</taxon>
        <taxon>Helianthus</taxon>
    </lineage>
</organism>
<dbReference type="InterPro" id="IPR019786">
    <property type="entry name" value="Zinc_finger_PHD-type_CS"/>
</dbReference>
<dbReference type="GO" id="GO:0008270">
    <property type="term" value="F:zinc ion binding"/>
    <property type="evidence" value="ECO:0007669"/>
    <property type="project" value="UniProtKB-KW"/>
</dbReference>
<dbReference type="PANTHER" id="PTHR46508">
    <property type="entry name" value="PHD FINGER FAMILY PROTEIN"/>
    <property type="match status" value="1"/>
</dbReference>
<dbReference type="Pfam" id="PF15612">
    <property type="entry name" value="WHIM1"/>
    <property type="match status" value="1"/>
</dbReference>
<dbReference type="Pfam" id="PF21743">
    <property type="entry name" value="PTM_DIR17_Tudor"/>
    <property type="match status" value="1"/>
</dbReference>
<name>A0A9K3HKT2_HELAN</name>
<dbReference type="InterPro" id="IPR028942">
    <property type="entry name" value="WHIM1_dom"/>
</dbReference>
<dbReference type="GO" id="GO:0000785">
    <property type="term" value="C:chromatin"/>
    <property type="evidence" value="ECO:0007669"/>
    <property type="project" value="UniProtKB-ARBA"/>
</dbReference>
<dbReference type="Pfam" id="PF00628">
    <property type="entry name" value="PHD"/>
    <property type="match status" value="1"/>
</dbReference>
<comment type="subcellular location">
    <subcellularLocation>
        <location evidence="1">Nucleus</location>
    </subcellularLocation>
</comment>
<comment type="caution">
    <text evidence="9">The sequence shown here is derived from an EMBL/GenBank/DDBJ whole genome shotgun (WGS) entry which is preliminary data.</text>
</comment>
<evidence type="ECO:0000256" key="7">
    <source>
        <dbReference type="SAM" id="MobiDB-lite"/>
    </source>
</evidence>
<evidence type="ECO:0000256" key="5">
    <source>
        <dbReference type="ARBA" id="ARBA00023242"/>
    </source>
</evidence>
<evidence type="ECO:0000256" key="6">
    <source>
        <dbReference type="PROSITE-ProRule" id="PRU00146"/>
    </source>
</evidence>
<dbReference type="InterPro" id="IPR013083">
    <property type="entry name" value="Znf_RING/FYVE/PHD"/>
</dbReference>
<dbReference type="InterPro" id="IPR011011">
    <property type="entry name" value="Znf_FYVE_PHD"/>
</dbReference>
<keyword evidence="5" id="KW-0539">Nucleus</keyword>
<feature type="region of interest" description="Disordered" evidence="7">
    <location>
        <begin position="1"/>
        <end position="26"/>
    </location>
</feature>
<dbReference type="SMART" id="SM00249">
    <property type="entry name" value="PHD"/>
    <property type="match status" value="1"/>
</dbReference>
<feature type="domain" description="PHD-type" evidence="8">
    <location>
        <begin position="324"/>
        <end position="371"/>
    </location>
</feature>
<evidence type="ECO:0000256" key="1">
    <source>
        <dbReference type="ARBA" id="ARBA00004123"/>
    </source>
</evidence>
<dbReference type="InterPro" id="IPR001965">
    <property type="entry name" value="Znf_PHD"/>
</dbReference>
<dbReference type="GO" id="GO:0061733">
    <property type="term" value="F:protein-lysine-acetyltransferase activity"/>
    <property type="evidence" value="ECO:0007669"/>
    <property type="project" value="UniProtKB-EC"/>
</dbReference>
<evidence type="ECO:0000256" key="3">
    <source>
        <dbReference type="ARBA" id="ARBA00022771"/>
    </source>
</evidence>